<keyword evidence="2" id="KW-1185">Reference proteome</keyword>
<protein>
    <submittedName>
        <fullName evidence="1">Uncharacterized protein</fullName>
    </submittedName>
</protein>
<dbReference type="Proteomes" id="UP000583127">
    <property type="component" value="Unassembled WGS sequence"/>
</dbReference>
<sequence length="117" mass="13607">MMQNYLVWGTVENFASRYERMDDDGNFVPDVKSQEIVRRSLVALRRFFADNELVTVKMFDAKGDLIDREYRKDDFTAEGVELIRRKEGAWLKSEGSKKDPPDMKLLEKALAEIRAGK</sequence>
<name>A0A7Y0FFM1_9BURK</name>
<dbReference type="EMBL" id="JABBFZ010000021">
    <property type="protein sequence ID" value="NML34351.1"/>
    <property type="molecule type" value="Genomic_DNA"/>
</dbReference>
<evidence type="ECO:0000313" key="1">
    <source>
        <dbReference type="EMBL" id="NML34351.1"/>
    </source>
</evidence>
<dbReference type="RefSeq" id="WP_169500542.1">
    <property type="nucleotide sequence ID" value="NZ_JABBFZ010000021.1"/>
</dbReference>
<gene>
    <name evidence="1" type="ORF">HHL14_26405</name>
</gene>
<accession>A0A7Y0FFM1</accession>
<dbReference type="AlphaFoldDB" id="A0A7Y0FFM1"/>
<reference evidence="1 2" key="1">
    <citation type="submission" date="2020-04" db="EMBL/GenBank/DDBJ databases">
        <title>Paraburkholderia sp. G-4-1-8 isolated from soil.</title>
        <authorList>
            <person name="Dahal R.H."/>
        </authorList>
    </citation>
    <scope>NUCLEOTIDE SEQUENCE [LARGE SCALE GENOMIC DNA]</scope>
    <source>
        <strain evidence="1 2">G-4-1-8</strain>
    </source>
</reference>
<evidence type="ECO:0000313" key="2">
    <source>
        <dbReference type="Proteomes" id="UP000583127"/>
    </source>
</evidence>
<proteinExistence type="predicted"/>
<comment type="caution">
    <text evidence="1">The sequence shown here is derived from an EMBL/GenBank/DDBJ whole genome shotgun (WGS) entry which is preliminary data.</text>
</comment>
<organism evidence="1 2">
    <name type="scientific">Paraburkholderia antibiotica</name>
    <dbReference type="NCBI Taxonomy" id="2728839"/>
    <lineage>
        <taxon>Bacteria</taxon>
        <taxon>Pseudomonadati</taxon>
        <taxon>Pseudomonadota</taxon>
        <taxon>Betaproteobacteria</taxon>
        <taxon>Burkholderiales</taxon>
        <taxon>Burkholderiaceae</taxon>
        <taxon>Paraburkholderia</taxon>
    </lineage>
</organism>